<reference evidence="2" key="1">
    <citation type="submission" date="2013-07" db="EMBL/GenBank/DDBJ databases">
        <title>The genome of Eucalyptus grandis.</title>
        <authorList>
            <person name="Schmutz J."/>
            <person name="Hayes R."/>
            <person name="Myburg A."/>
            <person name="Tuskan G."/>
            <person name="Grattapaglia D."/>
            <person name="Rokhsar D.S."/>
        </authorList>
    </citation>
    <scope>NUCLEOTIDE SEQUENCE</scope>
    <source>
        <tissue evidence="2">Leaf extractions</tissue>
    </source>
</reference>
<gene>
    <name evidence="2" type="ORF">EUGRSUZ_G00344</name>
</gene>
<evidence type="ECO:0000256" key="1">
    <source>
        <dbReference type="SAM" id="Phobius"/>
    </source>
</evidence>
<dbReference type="Gramene" id="KCW62754">
    <property type="protein sequence ID" value="KCW62754"/>
    <property type="gene ID" value="EUGRSUZ_G00344"/>
</dbReference>
<dbReference type="InParanoid" id="A0A059B9N5"/>
<dbReference type="EMBL" id="KK198759">
    <property type="protein sequence ID" value="KCW62754.1"/>
    <property type="molecule type" value="Genomic_DNA"/>
</dbReference>
<dbReference type="AlphaFoldDB" id="A0A059B9N5"/>
<evidence type="ECO:0000313" key="2">
    <source>
        <dbReference type="EMBL" id="KCW62754.1"/>
    </source>
</evidence>
<keyword evidence="1" id="KW-1133">Transmembrane helix</keyword>
<organism evidence="2">
    <name type="scientific">Eucalyptus grandis</name>
    <name type="common">Flooded gum</name>
    <dbReference type="NCBI Taxonomy" id="71139"/>
    <lineage>
        <taxon>Eukaryota</taxon>
        <taxon>Viridiplantae</taxon>
        <taxon>Streptophyta</taxon>
        <taxon>Embryophyta</taxon>
        <taxon>Tracheophyta</taxon>
        <taxon>Spermatophyta</taxon>
        <taxon>Magnoliopsida</taxon>
        <taxon>eudicotyledons</taxon>
        <taxon>Gunneridae</taxon>
        <taxon>Pentapetalae</taxon>
        <taxon>rosids</taxon>
        <taxon>malvids</taxon>
        <taxon>Myrtales</taxon>
        <taxon>Myrtaceae</taxon>
        <taxon>Myrtoideae</taxon>
        <taxon>Eucalypteae</taxon>
        <taxon>Eucalyptus</taxon>
    </lineage>
</organism>
<proteinExistence type="predicted"/>
<keyword evidence="1" id="KW-0812">Transmembrane</keyword>
<name>A0A059B9N5_EUCGR</name>
<feature type="transmembrane region" description="Helical" evidence="1">
    <location>
        <begin position="30"/>
        <end position="50"/>
    </location>
</feature>
<sequence length="74" mass="9212">MFFKHNSRFSNLLLHSLVFFWWKFTLPYNFSYMVIMSSLAMPLLADYILFNRDRTPYEIEMRKNEVKLKRRLVR</sequence>
<keyword evidence="1" id="KW-0472">Membrane</keyword>
<accession>A0A059B9N5</accession>
<protein>
    <submittedName>
        <fullName evidence="2">Uncharacterized protein</fullName>
    </submittedName>
</protein>